<dbReference type="EMBL" id="BJXL01000001">
    <property type="protein sequence ID" value="GEM81901.1"/>
    <property type="molecule type" value="Genomic_DNA"/>
</dbReference>
<proteinExistence type="predicted"/>
<evidence type="ECO:0000313" key="2">
    <source>
        <dbReference type="Proteomes" id="UP000321197"/>
    </source>
</evidence>
<comment type="caution">
    <text evidence="1">The sequence shown here is derived from an EMBL/GenBank/DDBJ whole genome shotgun (WGS) entry which is preliminary data.</text>
</comment>
<dbReference type="Proteomes" id="UP000321197">
    <property type="component" value="Unassembled WGS sequence"/>
</dbReference>
<protein>
    <submittedName>
        <fullName evidence="1">Uncharacterized protein</fullName>
    </submittedName>
</protein>
<gene>
    <name evidence="1" type="ORF">MHY01S_00670</name>
</gene>
<reference evidence="1 2" key="1">
    <citation type="submission" date="2019-07" db="EMBL/GenBank/DDBJ databases">
        <title>Whole genome shotgun sequence of Meiothermus hypogaeus NBRC 106114.</title>
        <authorList>
            <person name="Hosoyama A."/>
            <person name="Uohara A."/>
            <person name="Ohji S."/>
            <person name="Ichikawa N."/>
        </authorList>
    </citation>
    <scope>NUCLEOTIDE SEQUENCE [LARGE SCALE GENOMIC DNA]</scope>
    <source>
        <strain evidence="1 2">NBRC 106114</strain>
    </source>
</reference>
<dbReference type="RefSeq" id="WP_027877628.1">
    <property type="nucleotide sequence ID" value="NZ_BJXL01000001.1"/>
</dbReference>
<sequence length="117" mass="13225">MSRLGNQRIKILRGEVLYALYLFATGLDDKPLYPDAPWRLPERSLKLTLEGLHMLPGDEELESVLRYLSAPGKEYINVAWRNDGRGGFEYAEITARGMDLCNGDISDPGVAFPRRRA</sequence>
<name>A0A511QWZ6_9DEIN</name>
<organism evidence="1 2">
    <name type="scientific">Meiothermus hypogaeus NBRC 106114</name>
    <dbReference type="NCBI Taxonomy" id="1227553"/>
    <lineage>
        <taxon>Bacteria</taxon>
        <taxon>Thermotogati</taxon>
        <taxon>Deinococcota</taxon>
        <taxon>Deinococci</taxon>
        <taxon>Thermales</taxon>
        <taxon>Thermaceae</taxon>
        <taxon>Meiothermus</taxon>
    </lineage>
</organism>
<dbReference type="AlphaFoldDB" id="A0A511QWZ6"/>
<evidence type="ECO:0000313" key="1">
    <source>
        <dbReference type="EMBL" id="GEM81901.1"/>
    </source>
</evidence>
<accession>A0A511QWZ6</accession>
<dbReference type="OrthoDB" id="26349at2"/>